<name>A0A9P4QB32_9PEZI</name>
<comment type="caution">
    <text evidence="2">The sequence shown here is derived from an EMBL/GenBank/DDBJ whole genome shotgun (WGS) entry which is preliminary data.</text>
</comment>
<proteinExistence type="predicted"/>
<accession>A0A9P4QB32</accession>
<evidence type="ECO:0000313" key="2">
    <source>
        <dbReference type="EMBL" id="KAF2721701.1"/>
    </source>
</evidence>
<reference evidence="2" key="1">
    <citation type="journal article" date="2020" name="Stud. Mycol.">
        <title>101 Dothideomycetes genomes: a test case for predicting lifestyles and emergence of pathogens.</title>
        <authorList>
            <person name="Haridas S."/>
            <person name="Albert R."/>
            <person name="Binder M."/>
            <person name="Bloem J."/>
            <person name="Labutti K."/>
            <person name="Salamov A."/>
            <person name="Andreopoulos B."/>
            <person name="Baker S."/>
            <person name="Barry K."/>
            <person name="Bills G."/>
            <person name="Bluhm B."/>
            <person name="Cannon C."/>
            <person name="Castanera R."/>
            <person name="Culley D."/>
            <person name="Daum C."/>
            <person name="Ezra D."/>
            <person name="Gonzalez J."/>
            <person name="Henrissat B."/>
            <person name="Kuo A."/>
            <person name="Liang C."/>
            <person name="Lipzen A."/>
            <person name="Lutzoni F."/>
            <person name="Magnuson J."/>
            <person name="Mondo S."/>
            <person name="Nolan M."/>
            <person name="Ohm R."/>
            <person name="Pangilinan J."/>
            <person name="Park H.-J."/>
            <person name="Ramirez L."/>
            <person name="Alfaro M."/>
            <person name="Sun H."/>
            <person name="Tritt A."/>
            <person name="Yoshinaga Y."/>
            <person name="Zwiers L.-H."/>
            <person name="Turgeon B."/>
            <person name="Goodwin S."/>
            <person name="Spatafora J."/>
            <person name="Crous P."/>
            <person name="Grigoriev I."/>
        </authorList>
    </citation>
    <scope>NUCLEOTIDE SEQUENCE</scope>
    <source>
        <strain evidence="2">CBS 116435</strain>
    </source>
</reference>
<dbReference type="AlphaFoldDB" id="A0A9P4QB32"/>
<dbReference type="PANTHER" id="PTHR33112">
    <property type="entry name" value="DOMAIN PROTEIN, PUTATIVE-RELATED"/>
    <property type="match status" value="1"/>
</dbReference>
<evidence type="ECO:0000313" key="3">
    <source>
        <dbReference type="Proteomes" id="UP000799441"/>
    </source>
</evidence>
<dbReference type="OrthoDB" id="5362512at2759"/>
<dbReference type="EMBL" id="MU003788">
    <property type="protein sequence ID" value="KAF2721701.1"/>
    <property type="molecule type" value="Genomic_DNA"/>
</dbReference>
<keyword evidence="3" id="KW-1185">Reference proteome</keyword>
<sequence>MPGSDLLPTDSSNYASQTHVWRSLELPRQIRARTDDTHTVAIARNQLAGCRSHSACSRPCATRLPSRLIDVGLPNNSSSPVLRDTSDSTGEYATLSHCWGSELTLETTKSNIEAHTKSIPLSYLPATFRDAVAYTRALGLRYLWIDALCIIQDDEADWRREAAAMCSIFENGAVCLSALFAGSSGVGFLHENSLDQVEFNVQGATLGIRPRTDTLPEAIQSSKLETRAWCLQERVLAPATLYFGRHQSYWLCRSAVEPCPIDDQDPDNTEASILDVLWLGMRDLASLSDFASLSAWWDVIRNYSARQITKPTDRLPAVSGLVEKFFRRWPQSHYIYGLWSHAMLAGLLWRREPVMRARQRTAAPSWSWASVN</sequence>
<feature type="non-terminal residue" evidence="2">
    <location>
        <position position="372"/>
    </location>
</feature>
<protein>
    <submittedName>
        <fullName evidence="2">HET-domain-containing protein</fullName>
    </submittedName>
</protein>
<evidence type="ECO:0000259" key="1">
    <source>
        <dbReference type="Pfam" id="PF06985"/>
    </source>
</evidence>
<organism evidence="2 3">
    <name type="scientific">Polychaeton citri CBS 116435</name>
    <dbReference type="NCBI Taxonomy" id="1314669"/>
    <lineage>
        <taxon>Eukaryota</taxon>
        <taxon>Fungi</taxon>
        <taxon>Dikarya</taxon>
        <taxon>Ascomycota</taxon>
        <taxon>Pezizomycotina</taxon>
        <taxon>Dothideomycetes</taxon>
        <taxon>Dothideomycetidae</taxon>
        <taxon>Capnodiales</taxon>
        <taxon>Capnodiaceae</taxon>
        <taxon>Polychaeton</taxon>
    </lineage>
</organism>
<gene>
    <name evidence="2" type="ORF">K431DRAFT_223718</name>
</gene>
<feature type="domain" description="Heterokaryon incompatibility" evidence="1">
    <location>
        <begin position="92"/>
        <end position="233"/>
    </location>
</feature>
<dbReference type="PANTHER" id="PTHR33112:SF16">
    <property type="entry name" value="HETEROKARYON INCOMPATIBILITY DOMAIN-CONTAINING PROTEIN"/>
    <property type="match status" value="1"/>
</dbReference>
<dbReference type="Pfam" id="PF06985">
    <property type="entry name" value="HET"/>
    <property type="match status" value="1"/>
</dbReference>
<dbReference type="Proteomes" id="UP000799441">
    <property type="component" value="Unassembled WGS sequence"/>
</dbReference>
<dbReference type="InterPro" id="IPR010730">
    <property type="entry name" value="HET"/>
</dbReference>